<gene>
    <name evidence="1" type="ORF">FLL45_20665</name>
</gene>
<dbReference type="AlphaFoldDB" id="A0A545T302"/>
<dbReference type="InterPro" id="IPR014949">
    <property type="entry name" value="DUF1820"/>
</dbReference>
<comment type="caution">
    <text evidence="1">The sequence shown here is derived from an EMBL/GenBank/DDBJ whole genome shotgun (WGS) entry which is preliminary data.</text>
</comment>
<sequence length="108" mass="11952">MAKDPVYRVVFINNGKTYEVYATSVDQGYLYGFVQIEGLLFNERTSLVVDPGEEKLKAEFDGVGRTNIPMHSIIRIDEVEKQGTPKIGDAKGEVVTAFPIPKPDKSSS</sequence>
<dbReference type="EMBL" id="VIKR01000006">
    <property type="protein sequence ID" value="TQV71565.1"/>
    <property type="molecule type" value="Genomic_DNA"/>
</dbReference>
<proteinExistence type="predicted"/>
<dbReference type="Proteomes" id="UP000317839">
    <property type="component" value="Unassembled WGS sequence"/>
</dbReference>
<protein>
    <submittedName>
        <fullName evidence="1">DUF1820 family protein</fullName>
    </submittedName>
</protein>
<dbReference type="Pfam" id="PF08850">
    <property type="entry name" value="DUF1820"/>
    <property type="match status" value="1"/>
</dbReference>
<evidence type="ECO:0000313" key="2">
    <source>
        <dbReference type="Proteomes" id="UP000317839"/>
    </source>
</evidence>
<dbReference type="OrthoDB" id="5641137at2"/>
<evidence type="ECO:0000313" key="1">
    <source>
        <dbReference type="EMBL" id="TQV71565.1"/>
    </source>
</evidence>
<keyword evidence="2" id="KW-1185">Reference proteome</keyword>
<organism evidence="1 2">
    <name type="scientific">Aliikangiella marina</name>
    <dbReference type="NCBI Taxonomy" id="1712262"/>
    <lineage>
        <taxon>Bacteria</taxon>
        <taxon>Pseudomonadati</taxon>
        <taxon>Pseudomonadota</taxon>
        <taxon>Gammaproteobacteria</taxon>
        <taxon>Oceanospirillales</taxon>
        <taxon>Pleioneaceae</taxon>
        <taxon>Aliikangiella</taxon>
    </lineage>
</organism>
<dbReference type="RefSeq" id="WP_142943964.1">
    <property type="nucleotide sequence ID" value="NZ_VIKR01000006.1"/>
</dbReference>
<accession>A0A545T302</accession>
<reference evidence="1 2" key="1">
    <citation type="submission" date="2019-06" db="EMBL/GenBank/DDBJ databases">
        <title>Draft genome of Aliikangiella marina GYP-15.</title>
        <authorList>
            <person name="Wang G."/>
        </authorList>
    </citation>
    <scope>NUCLEOTIDE SEQUENCE [LARGE SCALE GENOMIC DNA]</scope>
    <source>
        <strain evidence="1 2">GYP-15</strain>
    </source>
</reference>
<name>A0A545T302_9GAMM</name>